<dbReference type="AlphaFoldDB" id="A0A1E4TC67"/>
<reference evidence="2" key="1">
    <citation type="submission" date="2016-02" db="EMBL/GenBank/DDBJ databases">
        <title>Comparative genomics of biotechnologically important yeasts.</title>
        <authorList>
            <consortium name="DOE Joint Genome Institute"/>
            <person name="Riley R."/>
            <person name="Haridas S."/>
            <person name="Wolfe K.H."/>
            <person name="Lopes M.R."/>
            <person name="Hittinger C.T."/>
            <person name="Goker M."/>
            <person name="Salamov A."/>
            <person name="Wisecaver J."/>
            <person name="Long T.M."/>
            <person name="Aerts A.L."/>
            <person name="Barry K."/>
            <person name="Choi C."/>
            <person name="Clum A."/>
            <person name="Coughlan A.Y."/>
            <person name="Deshpande S."/>
            <person name="Douglass A.P."/>
            <person name="Hanson S.J."/>
            <person name="Klenk H.-P."/>
            <person name="Labutti K."/>
            <person name="Lapidus A."/>
            <person name="Lindquist E."/>
            <person name="Lipzen A."/>
            <person name="Meier-Kolthoff J.P."/>
            <person name="Ohm R.A."/>
            <person name="Otillar R.P."/>
            <person name="Pangilinan J."/>
            <person name="Peng Y."/>
            <person name="Rokas A."/>
            <person name="Rosa C.A."/>
            <person name="Scheuner C."/>
            <person name="Sibirny A.A."/>
            <person name="Slot J.C."/>
            <person name="Stielow J.B."/>
            <person name="Sun H."/>
            <person name="Kurtzman C.P."/>
            <person name="Blackwell M."/>
            <person name="Jeffries T.W."/>
            <person name="Grigoriev I.V."/>
        </authorList>
    </citation>
    <scope>NUCLEOTIDE SEQUENCE [LARGE SCALE GENOMIC DNA]</scope>
    <source>
        <strain evidence="2">NRRL Y-17796</strain>
    </source>
</reference>
<dbReference type="Gene3D" id="3.90.1170.40">
    <property type="entry name" value="Molybdopterin biosynthesis MoaE subunit"/>
    <property type="match status" value="1"/>
</dbReference>
<evidence type="ECO:0008006" key="3">
    <source>
        <dbReference type="Google" id="ProtNLM"/>
    </source>
</evidence>
<evidence type="ECO:0000313" key="1">
    <source>
        <dbReference type="EMBL" id="ODV89238.1"/>
    </source>
</evidence>
<dbReference type="InterPro" id="IPR036563">
    <property type="entry name" value="MoaE_sf"/>
</dbReference>
<dbReference type="EMBL" id="KV453843">
    <property type="protein sequence ID" value="ODV89238.1"/>
    <property type="molecule type" value="Genomic_DNA"/>
</dbReference>
<dbReference type="GO" id="GO:0006777">
    <property type="term" value="P:Mo-molybdopterin cofactor biosynthetic process"/>
    <property type="evidence" value="ECO:0007669"/>
    <property type="project" value="InterPro"/>
</dbReference>
<sequence>MDKDLMMITAEPISPSQLYDFVRHPECGAIVYFGGTTRGSSAEGEEVVQLSYEAYEKLALRQLQELANKAREKWPVRKVAIAHRLGNVPVTCDSVGVAVSTPHRKAAFEACEWLIDELKANVAIWKGEELSSGERQWIGHA</sequence>
<dbReference type="InterPro" id="IPR003448">
    <property type="entry name" value="Mopterin_biosynth_MoaE"/>
</dbReference>
<evidence type="ECO:0000313" key="2">
    <source>
        <dbReference type="Proteomes" id="UP000095023"/>
    </source>
</evidence>
<protein>
    <recommendedName>
        <fullName evidence="3">Molybdenum cofactor biosynthesis protein MoaE</fullName>
    </recommendedName>
</protein>
<dbReference type="Pfam" id="PF02391">
    <property type="entry name" value="MoaE"/>
    <property type="match status" value="1"/>
</dbReference>
<organism evidence="1 2">
    <name type="scientific">Tortispora caseinolytica NRRL Y-17796</name>
    <dbReference type="NCBI Taxonomy" id="767744"/>
    <lineage>
        <taxon>Eukaryota</taxon>
        <taxon>Fungi</taxon>
        <taxon>Dikarya</taxon>
        <taxon>Ascomycota</taxon>
        <taxon>Saccharomycotina</taxon>
        <taxon>Trigonopsidomycetes</taxon>
        <taxon>Trigonopsidales</taxon>
        <taxon>Trigonopsidaceae</taxon>
        <taxon>Tortispora</taxon>
    </lineage>
</organism>
<dbReference type="OrthoDB" id="5531344at2759"/>
<name>A0A1E4TC67_9ASCO</name>
<gene>
    <name evidence="1" type="ORF">CANCADRAFT_135489</name>
</gene>
<keyword evidence="2" id="KW-1185">Reference proteome</keyword>
<dbReference type="SUPFAM" id="SSF54690">
    <property type="entry name" value="Molybdopterin synthase subunit MoaE"/>
    <property type="match status" value="1"/>
</dbReference>
<accession>A0A1E4TC67</accession>
<dbReference type="CDD" id="cd00756">
    <property type="entry name" value="MoaE"/>
    <property type="match status" value="1"/>
</dbReference>
<proteinExistence type="predicted"/>
<dbReference type="Proteomes" id="UP000095023">
    <property type="component" value="Unassembled WGS sequence"/>
</dbReference>
<dbReference type="PANTHER" id="PTHR23404">
    <property type="entry name" value="MOLYBDOPTERIN SYNTHASE RELATED"/>
    <property type="match status" value="1"/>
</dbReference>